<gene>
    <name evidence="1" type="ORF">QQ91_0016295</name>
</gene>
<reference evidence="1 2" key="1">
    <citation type="journal article" date="2015" name="Genome Announc.">
        <title>Draft Genome Sequence of Filamentous Marine Cyanobacterium Lyngbya confervoides Strain BDU141951.</title>
        <authorList>
            <person name="Chandrababunaidu M.M."/>
            <person name="Sen D."/>
            <person name="Tripathy S."/>
        </authorList>
    </citation>
    <scope>NUCLEOTIDE SEQUENCE [LARGE SCALE GENOMIC DNA]</scope>
    <source>
        <strain evidence="1 2">BDU141951</strain>
    </source>
</reference>
<organism evidence="1 2">
    <name type="scientific">Lyngbya confervoides BDU141951</name>
    <dbReference type="NCBI Taxonomy" id="1574623"/>
    <lineage>
        <taxon>Bacteria</taxon>
        <taxon>Bacillati</taxon>
        <taxon>Cyanobacteriota</taxon>
        <taxon>Cyanophyceae</taxon>
        <taxon>Oscillatoriophycideae</taxon>
        <taxon>Oscillatoriales</taxon>
        <taxon>Microcoleaceae</taxon>
        <taxon>Lyngbya</taxon>
    </lineage>
</organism>
<dbReference type="Proteomes" id="UP000031561">
    <property type="component" value="Unassembled WGS sequence"/>
</dbReference>
<dbReference type="InterPro" id="IPR023214">
    <property type="entry name" value="HAD_sf"/>
</dbReference>
<dbReference type="InterPro" id="IPR023198">
    <property type="entry name" value="PGP-like_dom2"/>
</dbReference>
<accession>A0ABD4T7D0</accession>
<sequence length="248" mass="28331">MTPRSASRSNSDLTIFCDLDGPLIDVSRRYYKTYRLAIVETVYYYQAQGITLQLLPVEQDRFWHMKLERIPDRDIAARTGFRGAQIDVFLDTVRRLVNQPIMLQEDRLQTWAVEALESLTQAGASLYLVTLRERQQAMQSLKRFGIYHYFTEVYGTDDEFSAYDNYVECKAVMLSRLMESLRLSSGDEVWMIGDTEADILSAKSLGIPAIALSCGMRSSEYLRRLEPAHVFRDLSQAAHQVIYGAAAA</sequence>
<keyword evidence="1" id="KW-0378">Hydrolase</keyword>
<dbReference type="AlphaFoldDB" id="A0ABD4T7D0"/>
<evidence type="ECO:0000313" key="1">
    <source>
        <dbReference type="EMBL" id="MCM1984383.1"/>
    </source>
</evidence>
<dbReference type="SFLD" id="SFLDG01129">
    <property type="entry name" value="C1.5:_HAD__Beta-PGM__Phosphata"/>
    <property type="match status" value="1"/>
</dbReference>
<dbReference type="SUPFAM" id="SSF56784">
    <property type="entry name" value="HAD-like"/>
    <property type="match status" value="1"/>
</dbReference>
<dbReference type="EMBL" id="JTHE03000093">
    <property type="protein sequence ID" value="MCM1984383.1"/>
    <property type="molecule type" value="Genomic_DNA"/>
</dbReference>
<dbReference type="InterPro" id="IPR041492">
    <property type="entry name" value="HAD_2"/>
</dbReference>
<protein>
    <submittedName>
        <fullName evidence="1">HAD family hydrolase</fullName>
    </submittedName>
</protein>
<dbReference type="InterPro" id="IPR050155">
    <property type="entry name" value="HAD-like_hydrolase_sf"/>
</dbReference>
<dbReference type="InterPro" id="IPR036412">
    <property type="entry name" value="HAD-like_sf"/>
</dbReference>
<name>A0ABD4T7D0_9CYAN</name>
<dbReference type="RefSeq" id="WP_201277480.1">
    <property type="nucleotide sequence ID" value="NZ_JTHE03000093.1"/>
</dbReference>
<evidence type="ECO:0000313" key="2">
    <source>
        <dbReference type="Proteomes" id="UP000031561"/>
    </source>
</evidence>
<dbReference type="Gene3D" id="1.10.150.240">
    <property type="entry name" value="Putative phosphatase, domain 2"/>
    <property type="match status" value="1"/>
</dbReference>
<keyword evidence="2" id="KW-1185">Reference proteome</keyword>
<dbReference type="CDD" id="cd01427">
    <property type="entry name" value="HAD_like"/>
    <property type="match status" value="1"/>
</dbReference>
<dbReference type="PANTHER" id="PTHR43434:SF1">
    <property type="entry name" value="PHOSPHOGLYCOLATE PHOSPHATASE"/>
    <property type="match status" value="1"/>
</dbReference>
<dbReference type="Gene3D" id="3.40.50.1000">
    <property type="entry name" value="HAD superfamily/HAD-like"/>
    <property type="match status" value="1"/>
</dbReference>
<comment type="caution">
    <text evidence="1">The sequence shown here is derived from an EMBL/GenBank/DDBJ whole genome shotgun (WGS) entry which is preliminary data.</text>
</comment>
<dbReference type="PANTHER" id="PTHR43434">
    <property type="entry name" value="PHOSPHOGLYCOLATE PHOSPHATASE"/>
    <property type="match status" value="1"/>
</dbReference>
<dbReference type="GO" id="GO:0016787">
    <property type="term" value="F:hydrolase activity"/>
    <property type="evidence" value="ECO:0007669"/>
    <property type="project" value="UniProtKB-KW"/>
</dbReference>
<dbReference type="SFLD" id="SFLDS00003">
    <property type="entry name" value="Haloacid_Dehalogenase"/>
    <property type="match status" value="1"/>
</dbReference>
<proteinExistence type="predicted"/>
<dbReference type="Pfam" id="PF13419">
    <property type="entry name" value="HAD_2"/>
    <property type="match status" value="1"/>
</dbReference>